<sequence length="211" mass="22402">MSATALVRPPILDSSNEASAPGAEPSHRPRRGARRAVLLALLSLLVTSAVAFGGAGAAQAYSFPTPVGPVGGIAVGTTYINKSPVGPGGPKTIYGPPVSVTRSASVRANTLQKVIITWQVQTWENGRWVNYATDSRSSEVWLQAGQTQVTAYPGLMGNFSGNYYRVAGTVEWYDSSSFTMTGYRHFLPTAASENVCTVSNCIAYNGYVWFG</sequence>
<feature type="transmembrane region" description="Helical" evidence="2">
    <location>
        <begin position="36"/>
        <end position="58"/>
    </location>
</feature>
<keyword evidence="4" id="KW-1185">Reference proteome</keyword>
<evidence type="ECO:0000313" key="3">
    <source>
        <dbReference type="EMBL" id="SMH42516.1"/>
    </source>
</evidence>
<gene>
    <name evidence="3" type="ORF">SAMN06295885_2004</name>
</gene>
<keyword evidence="2" id="KW-0812">Transmembrane</keyword>
<reference evidence="4" key="1">
    <citation type="submission" date="2017-04" db="EMBL/GenBank/DDBJ databases">
        <authorList>
            <person name="Varghese N."/>
            <person name="Submissions S."/>
        </authorList>
    </citation>
    <scope>NUCLEOTIDE SEQUENCE [LARGE SCALE GENOMIC DNA]</scope>
    <source>
        <strain evidence="4">VKM Ac-2121</strain>
    </source>
</reference>
<evidence type="ECO:0000313" key="4">
    <source>
        <dbReference type="Proteomes" id="UP000193711"/>
    </source>
</evidence>
<keyword evidence="2" id="KW-1133">Transmembrane helix</keyword>
<protein>
    <submittedName>
        <fullName evidence="3">Uncharacterized protein</fullName>
    </submittedName>
</protein>
<dbReference type="RefSeq" id="WP_085476470.1">
    <property type="nucleotide sequence ID" value="NZ_FXBM01000002.1"/>
</dbReference>
<dbReference type="Proteomes" id="UP000193711">
    <property type="component" value="Unassembled WGS sequence"/>
</dbReference>
<name>A0A1X7NW97_9MICO</name>
<accession>A0A1X7NW97</accession>
<organism evidence="3 4">
    <name type="scientific">Rathayibacter oskolensis</name>
    <dbReference type="NCBI Taxonomy" id="1891671"/>
    <lineage>
        <taxon>Bacteria</taxon>
        <taxon>Bacillati</taxon>
        <taxon>Actinomycetota</taxon>
        <taxon>Actinomycetes</taxon>
        <taxon>Micrococcales</taxon>
        <taxon>Microbacteriaceae</taxon>
        <taxon>Rathayibacter</taxon>
    </lineage>
</organism>
<evidence type="ECO:0000256" key="2">
    <source>
        <dbReference type="SAM" id="Phobius"/>
    </source>
</evidence>
<proteinExistence type="predicted"/>
<feature type="region of interest" description="Disordered" evidence="1">
    <location>
        <begin position="1"/>
        <end position="30"/>
    </location>
</feature>
<dbReference type="EMBL" id="FXBM01000002">
    <property type="protein sequence ID" value="SMH42516.1"/>
    <property type="molecule type" value="Genomic_DNA"/>
</dbReference>
<evidence type="ECO:0000256" key="1">
    <source>
        <dbReference type="SAM" id="MobiDB-lite"/>
    </source>
</evidence>
<dbReference type="AlphaFoldDB" id="A0A1X7NW97"/>
<keyword evidence="2" id="KW-0472">Membrane</keyword>